<dbReference type="OrthoDB" id="10249433at2759"/>
<dbReference type="EMBL" id="ML992510">
    <property type="protein sequence ID" value="KAF2221459.1"/>
    <property type="molecule type" value="Genomic_DNA"/>
</dbReference>
<evidence type="ECO:0000259" key="1">
    <source>
        <dbReference type="Pfam" id="PF12146"/>
    </source>
</evidence>
<protein>
    <submittedName>
        <fullName evidence="2">Alpha/Beta hydrolase protein</fullName>
    </submittedName>
</protein>
<dbReference type="AlphaFoldDB" id="A0A6A6G7A6"/>
<evidence type="ECO:0000313" key="2">
    <source>
        <dbReference type="EMBL" id="KAF2221459.1"/>
    </source>
</evidence>
<accession>A0A6A6G7A6</accession>
<dbReference type="InterPro" id="IPR000073">
    <property type="entry name" value="AB_hydrolase_1"/>
</dbReference>
<feature type="domain" description="Serine aminopeptidase S33" evidence="1">
    <location>
        <begin position="28"/>
        <end position="276"/>
    </location>
</feature>
<dbReference type="GO" id="GO:0016787">
    <property type="term" value="F:hydrolase activity"/>
    <property type="evidence" value="ECO:0007669"/>
    <property type="project" value="UniProtKB-KW"/>
</dbReference>
<gene>
    <name evidence="2" type="ORF">BDZ85DRAFT_265422</name>
</gene>
<sequence>MTTVTEGTHTLPDGLSVYTKTWKASPETARLLFLHGFSDHANNYEDLHPYLSSRGITVLAFDQRGWGRTCATPSHRGLTGPTTQVLSDITALLQTLLPSPVPVFLMGHSMGGAEALYYTCSDPAGLVRELRGTVALAPLIALHPRTRPNAATVFVGRLAGRFLPARQMVNKLDPDLLSRNPERNKEWVEDELCHDTGTLEGLAGMLDRGAGLESGKVMLGPGRHDGGRSRVLVVHGTGDEINAVEGSRGWVERSTAEDKRFWELEGWFHNLHIEPEKEMFREGVADWILERAKGEQEQQQAKL</sequence>
<keyword evidence="2" id="KW-0378">Hydrolase</keyword>
<organism evidence="2 3">
    <name type="scientific">Elsinoe ampelina</name>
    <dbReference type="NCBI Taxonomy" id="302913"/>
    <lineage>
        <taxon>Eukaryota</taxon>
        <taxon>Fungi</taxon>
        <taxon>Dikarya</taxon>
        <taxon>Ascomycota</taxon>
        <taxon>Pezizomycotina</taxon>
        <taxon>Dothideomycetes</taxon>
        <taxon>Dothideomycetidae</taxon>
        <taxon>Myriangiales</taxon>
        <taxon>Elsinoaceae</taxon>
        <taxon>Elsinoe</taxon>
    </lineage>
</organism>
<dbReference type="Gene3D" id="3.40.50.1820">
    <property type="entry name" value="alpha/beta hydrolase"/>
    <property type="match status" value="1"/>
</dbReference>
<dbReference type="InterPro" id="IPR022742">
    <property type="entry name" value="Hydrolase_4"/>
</dbReference>
<keyword evidence="3" id="KW-1185">Reference proteome</keyword>
<dbReference type="InterPro" id="IPR029058">
    <property type="entry name" value="AB_hydrolase_fold"/>
</dbReference>
<dbReference type="PANTHER" id="PTHR11614">
    <property type="entry name" value="PHOSPHOLIPASE-RELATED"/>
    <property type="match status" value="1"/>
</dbReference>
<dbReference type="SUPFAM" id="SSF53474">
    <property type="entry name" value="alpha/beta-Hydrolases"/>
    <property type="match status" value="1"/>
</dbReference>
<evidence type="ECO:0000313" key="3">
    <source>
        <dbReference type="Proteomes" id="UP000799538"/>
    </source>
</evidence>
<dbReference type="Pfam" id="PF12146">
    <property type="entry name" value="Hydrolase_4"/>
    <property type="match status" value="1"/>
</dbReference>
<proteinExistence type="predicted"/>
<dbReference type="PRINTS" id="PR00111">
    <property type="entry name" value="ABHYDROLASE"/>
</dbReference>
<reference evidence="3" key="1">
    <citation type="journal article" date="2020" name="Stud. Mycol.">
        <title>101 Dothideomycetes genomes: A test case for predicting lifestyles and emergence of pathogens.</title>
        <authorList>
            <person name="Haridas S."/>
            <person name="Albert R."/>
            <person name="Binder M."/>
            <person name="Bloem J."/>
            <person name="LaButti K."/>
            <person name="Salamov A."/>
            <person name="Andreopoulos B."/>
            <person name="Baker S."/>
            <person name="Barry K."/>
            <person name="Bills G."/>
            <person name="Bluhm B."/>
            <person name="Cannon C."/>
            <person name="Castanera R."/>
            <person name="Culley D."/>
            <person name="Daum C."/>
            <person name="Ezra D."/>
            <person name="Gonzalez J."/>
            <person name="Henrissat B."/>
            <person name="Kuo A."/>
            <person name="Liang C."/>
            <person name="Lipzen A."/>
            <person name="Lutzoni F."/>
            <person name="Magnuson J."/>
            <person name="Mondo S."/>
            <person name="Nolan M."/>
            <person name="Ohm R."/>
            <person name="Pangilinan J."/>
            <person name="Park H.-J."/>
            <person name="Ramirez L."/>
            <person name="Alfaro M."/>
            <person name="Sun H."/>
            <person name="Tritt A."/>
            <person name="Yoshinaga Y."/>
            <person name="Zwiers L.-H."/>
            <person name="Turgeon B."/>
            <person name="Goodwin S."/>
            <person name="Spatafora J."/>
            <person name="Crous P."/>
            <person name="Grigoriev I."/>
        </authorList>
    </citation>
    <scope>NUCLEOTIDE SEQUENCE [LARGE SCALE GENOMIC DNA]</scope>
    <source>
        <strain evidence="3">CECT 20119</strain>
    </source>
</reference>
<dbReference type="Proteomes" id="UP000799538">
    <property type="component" value="Unassembled WGS sequence"/>
</dbReference>
<name>A0A6A6G7A6_9PEZI</name>
<dbReference type="InterPro" id="IPR051044">
    <property type="entry name" value="MAG_DAG_Lipase"/>
</dbReference>